<dbReference type="Pfam" id="PF00730">
    <property type="entry name" value="HhH-GPD"/>
    <property type="match status" value="1"/>
</dbReference>
<protein>
    <recommendedName>
        <fullName evidence="2">DNA-(apurinic or apyrimidinic site) lyase</fullName>
        <ecNumber evidence="2">4.2.99.18</ecNumber>
    </recommendedName>
</protein>
<dbReference type="SUPFAM" id="SSF48150">
    <property type="entry name" value="DNA-glycosylase"/>
    <property type="match status" value="1"/>
</dbReference>
<gene>
    <name evidence="11" type="primary">alkA</name>
    <name evidence="11" type="ORF">NFRAN_1455</name>
</gene>
<dbReference type="EC" id="4.2.99.18" evidence="2"/>
<dbReference type="InterPro" id="IPR012904">
    <property type="entry name" value="OGG_N"/>
</dbReference>
<keyword evidence="4 11" id="KW-0378">Hydrolase</keyword>
<dbReference type="InterPro" id="IPR023170">
    <property type="entry name" value="HhH_base_excis_C"/>
</dbReference>
<keyword evidence="3" id="KW-0227">DNA damage</keyword>
<keyword evidence="8 11" id="KW-0326">Glycosidase</keyword>
<dbReference type="Proteomes" id="UP000294299">
    <property type="component" value="Chromosome NFRAN"/>
</dbReference>
<dbReference type="SUPFAM" id="SSF55945">
    <property type="entry name" value="TATA-box binding protein-like"/>
    <property type="match status" value="1"/>
</dbReference>
<evidence type="ECO:0000256" key="4">
    <source>
        <dbReference type="ARBA" id="ARBA00022801"/>
    </source>
</evidence>
<evidence type="ECO:0000256" key="8">
    <source>
        <dbReference type="ARBA" id="ARBA00023295"/>
    </source>
</evidence>
<dbReference type="InterPro" id="IPR003265">
    <property type="entry name" value="HhH-GPD_domain"/>
</dbReference>
<evidence type="ECO:0000313" key="12">
    <source>
        <dbReference type="Proteomes" id="UP000294299"/>
    </source>
</evidence>
<dbReference type="GO" id="GO:0006289">
    <property type="term" value="P:nucleotide-excision repair"/>
    <property type="evidence" value="ECO:0007669"/>
    <property type="project" value="InterPro"/>
</dbReference>
<organism evidence="11 12">
    <name type="scientific">Candidatus Nitrosocosmicus franklandianus</name>
    <dbReference type="NCBI Taxonomy" id="1798806"/>
    <lineage>
        <taxon>Archaea</taxon>
        <taxon>Nitrososphaerota</taxon>
        <taxon>Nitrososphaeria</taxon>
        <taxon>Nitrososphaerales</taxon>
        <taxon>Nitrososphaeraceae</taxon>
        <taxon>Candidatus Nitrosocosmicus</taxon>
    </lineage>
</organism>
<keyword evidence="5" id="KW-0234">DNA repair</keyword>
<evidence type="ECO:0000256" key="5">
    <source>
        <dbReference type="ARBA" id="ARBA00023204"/>
    </source>
</evidence>
<dbReference type="PANTHER" id="PTHR10242:SF2">
    <property type="entry name" value="N-GLYCOSYLASE_DNA LYASE"/>
    <property type="match status" value="1"/>
</dbReference>
<dbReference type="Gene3D" id="1.10.1670.10">
    <property type="entry name" value="Helix-hairpin-Helix base-excision DNA repair enzymes (C-terminal)"/>
    <property type="match status" value="1"/>
</dbReference>
<accession>A0A484IC38</accession>
<evidence type="ECO:0000256" key="1">
    <source>
        <dbReference type="ARBA" id="ARBA00010679"/>
    </source>
</evidence>
<dbReference type="PANTHER" id="PTHR10242">
    <property type="entry name" value="8-OXOGUANINE DNA GLYCOSYLASE"/>
    <property type="match status" value="1"/>
</dbReference>
<dbReference type="CDD" id="cd00056">
    <property type="entry name" value="ENDO3c"/>
    <property type="match status" value="1"/>
</dbReference>
<comment type="catalytic activity">
    <reaction evidence="9">
        <text>2'-deoxyribonucleotide-(2'-deoxyribose 5'-phosphate)-2'-deoxyribonucleotide-DNA = a 3'-end 2'-deoxyribonucleotide-(2,3-dehydro-2,3-deoxyribose 5'-phosphate)-DNA + a 5'-end 5'-phospho-2'-deoxyribonucleoside-DNA + H(+)</text>
        <dbReference type="Rhea" id="RHEA:66592"/>
        <dbReference type="Rhea" id="RHEA-COMP:13180"/>
        <dbReference type="Rhea" id="RHEA-COMP:16897"/>
        <dbReference type="Rhea" id="RHEA-COMP:17067"/>
        <dbReference type="ChEBI" id="CHEBI:15378"/>
        <dbReference type="ChEBI" id="CHEBI:136412"/>
        <dbReference type="ChEBI" id="CHEBI:157695"/>
        <dbReference type="ChEBI" id="CHEBI:167181"/>
        <dbReference type="EC" id="4.2.99.18"/>
    </reaction>
</comment>
<dbReference type="Pfam" id="PF07934">
    <property type="entry name" value="OGG_N"/>
    <property type="match status" value="1"/>
</dbReference>
<dbReference type="RefSeq" id="WP_134483797.1">
    <property type="nucleotide sequence ID" value="NZ_LR216287.1"/>
</dbReference>
<feature type="domain" description="HhH-GPD" evidence="10">
    <location>
        <begin position="113"/>
        <end position="289"/>
    </location>
</feature>
<dbReference type="InterPro" id="IPR011257">
    <property type="entry name" value="DNA_glycosylase"/>
</dbReference>
<keyword evidence="7" id="KW-0511">Multifunctional enzyme</keyword>
<dbReference type="AlphaFoldDB" id="A0A484IC38"/>
<dbReference type="GeneID" id="39420811"/>
<proteinExistence type="inferred from homology"/>
<keyword evidence="12" id="KW-1185">Reference proteome</keyword>
<name>A0A484IC38_9ARCH</name>
<dbReference type="KEGG" id="nfn:NFRAN_1455"/>
<evidence type="ECO:0000256" key="6">
    <source>
        <dbReference type="ARBA" id="ARBA00023239"/>
    </source>
</evidence>
<evidence type="ECO:0000256" key="3">
    <source>
        <dbReference type="ARBA" id="ARBA00022763"/>
    </source>
</evidence>
<sequence>MNSSRNIINVHSTINSGQYFLWEKRNNSWYGIYDDSILKITLHKHRNNLVYEHDSFPRIEDWPQHVFRLDDKYDEIINEISKKDRIIEKITKEHFGLRIMRQKPIQCIISFLCSSNNNIPRIRLILRNLSRKFGKRIEWDGNTFYSFPTLRTLSTISQSELLHCGFGYRAEYVRKTVISIINQEIDLKFIKDTDYTKSKQEILKLAGVGEKIADCILLFAFDKLEAFPMDTWIIKHFQKKLDYMKTSGLDFKINDKITPKQYRLISKKIREHYGKYSGYAQQFLYYNIREENSRRW</sequence>
<dbReference type="GO" id="GO:0008534">
    <property type="term" value="F:oxidized purine nucleobase lesion DNA N-glycosylase activity"/>
    <property type="evidence" value="ECO:0007669"/>
    <property type="project" value="InterPro"/>
</dbReference>
<dbReference type="SMART" id="SM00478">
    <property type="entry name" value="ENDO3c"/>
    <property type="match status" value="1"/>
</dbReference>
<evidence type="ECO:0000256" key="2">
    <source>
        <dbReference type="ARBA" id="ARBA00012720"/>
    </source>
</evidence>
<evidence type="ECO:0000256" key="9">
    <source>
        <dbReference type="ARBA" id="ARBA00044632"/>
    </source>
</evidence>
<dbReference type="GO" id="GO:0140078">
    <property type="term" value="F:class I DNA-(apurinic or apyrimidinic site) endonuclease activity"/>
    <property type="evidence" value="ECO:0007669"/>
    <property type="project" value="UniProtKB-EC"/>
</dbReference>
<dbReference type="EMBL" id="LR216287">
    <property type="protein sequence ID" value="VFJ13777.1"/>
    <property type="molecule type" value="Genomic_DNA"/>
</dbReference>
<keyword evidence="6" id="KW-0456">Lyase</keyword>
<dbReference type="GO" id="GO:0006284">
    <property type="term" value="P:base-excision repair"/>
    <property type="evidence" value="ECO:0007669"/>
    <property type="project" value="InterPro"/>
</dbReference>
<evidence type="ECO:0000256" key="7">
    <source>
        <dbReference type="ARBA" id="ARBA00023268"/>
    </source>
</evidence>
<dbReference type="OrthoDB" id="14922at2157"/>
<reference evidence="11 12" key="1">
    <citation type="submission" date="2019-02" db="EMBL/GenBank/DDBJ databases">
        <authorList>
            <person name="Lehtovirta-Morley E L."/>
        </authorList>
    </citation>
    <scope>NUCLEOTIDE SEQUENCE [LARGE SCALE GENOMIC DNA]</scope>
    <source>
        <strain evidence="11">NFRAN1</strain>
    </source>
</reference>
<evidence type="ECO:0000313" key="11">
    <source>
        <dbReference type="EMBL" id="VFJ13777.1"/>
    </source>
</evidence>
<dbReference type="Gene3D" id="3.30.310.260">
    <property type="match status" value="1"/>
</dbReference>
<dbReference type="Gene3D" id="1.10.340.30">
    <property type="entry name" value="Hypothetical protein, domain 2"/>
    <property type="match status" value="1"/>
</dbReference>
<dbReference type="InterPro" id="IPR052054">
    <property type="entry name" value="Oxidative_DNA_repair_enzyme"/>
</dbReference>
<dbReference type="GO" id="GO:0003684">
    <property type="term" value="F:damaged DNA binding"/>
    <property type="evidence" value="ECO:0007669"/>
    <property type="project" value="InterPro"/>
</dbReference>
<evidence type="ECO:0000259" key="10">
    <source>
        <dbReference type="SMART" id="SM00478"/>
    </source>
</evidence>
<comment type="similarity">
    <text evidence="1">Belongs to the type-1 OGG1 family.</text>
</comment>